<dbReference type="SUPFAM" id="SSF53383">
    <property type="entry name" value="PLP-dependent transferases"/>
    <property type="match status" value="1"/>
</dbReference>
<dbReference type="PIRSF" id="PIRSF000524">
    <property type="entry name" value="SPT"/>
    <property type="match status" value="1"/>
</dbReference>
<evidence type="ECO:0000256" key="5">
    <source>
        <dbReference type="ARBA" id="ARBA00022898"/>
    </source>
</evidence>
<keyword evidence="4" id="KW-0808">Transferase</keyword>
<dbReference type="PANTHER" id="PTHR21152:SF40">
    <property type="entry name" value="ALANINE--GLYOXYLATE AMINOTRANSFERASE"/>
    <property type="match status" value="1"/>
</dbReference>
<dbReference type="Pfam" id="PF00266">
    <property type="entry name" value="Aminotran_5"/>
    <property type="match status" value="1"/>
</dbReference>
<dbReference type="InterPro" id="IPR015424">
    <property type="entry name" value="PyrdxlP-dep_Trfase"/>
</dbReference>
<dbReference type="GO" id="GO:0008453">
    <property type="term" value="F:alanine-glyoxylate transaminase activity"/>
    <property type="evidence" value="ECO:0007669"/>
    <property type="project" value="UniProtKB-EC"/>
</dbReference>
<evidence type="ECO:0000256" key="6">
    <source>
        <dbReference type="PIRNR" id="PIRNR000524"/>
    </source>
</evidence>
<feature type="modified residue" description="N6-(pyridoxal phosphate)lysine" evidence="8">
    <location>
        <position position="211"/>
    </location>
</feature>
<comment type="similarity">
    <text evidence="2 6">Belongs to the class-V pyridoxal-phosphate-dependent aminotransferase family.</text>
</comment>
<organism evidence="10 11">
    <name type="scientific">Zophobas morio</name>
    <dbReference type="NCBI Taxonomy" id="2755281"/>
    <lineage>
        <taxon>Eukaryota</taxon>
        <taxon>Metazoa</taxon>
        <taxon>Ecdysozoa</taxon>
        <taxon>Arthropoda</taxon>
        <taxon>Hexapoda</taxon>
        <taxon>Insecta</taxon>
        <taxon>Pterygota</taxon>
        <taxon>Neoptera</taxon>
        <taxon>Endopterygota</taxon>
        <taxon>Coleoptera</taxon>
        <taxon>Polyphaga</taxon>
        <taxon>Cucujiformia</taxon>
        <taxon>Tenebrionidae</taxon>
        <taxon>Zophobas</taxon>
    </lineage>
</organism>
<dbReference type="Gene3D" id="3.90.1150.10">
    <property type="entry name" value="Aspartate Aminotransferase, domain 1"/>
    <property type="match status" value="1"/>
</dbReference>
<dbReference type="AlphaFoldDB" id="A0AA38M4S3"/>
<dbReference type="FunFam" id="3.40.640.10:FF:000027">
    <property type="entry name" value="Serine--pyruvate aminotransferase, mitochondrial"/>
    <property type="match status" value="1"/>
</dbReference>
<dbReference type="EC" id="2.6.1.44" evidence="6"/>
<dbReference type="InterPro" id="IPR015422">
    <property type="entry name" value="PyrdxlP-dep_Trfase_small"/>
</dbReference>
<dbReference type="EMBL" id="JALNTZ010000008">
    <property type="protein sequence ID" value="KAJ3642849.1"/>
    <property type="molecule type" value="Genomic_DNA"/>
</dbReference>
<dbReference type="Gene3D" id="3.40.640.10">
    <property type="entry name" value="Type I PLP-dependent aspartate aminotransferase-like (Major domain)"/>
    <property type="match status" value="1"/>
</dbReference>
<gene>
    <name evidence="10" type="ORF">Zmor_025599</name>
</gene>
<sequence>MSASKPLDYESPHKKSAKKFILKEYIQLTAGPANFSDRVLQALSMQCLNPLSKEMHLMMDEVKAMLQYLFQTTNPLTLVNQTSGSGGNESILTNLLDSGDKLVIAVGGTWGEKVQDMAQRYAIDVLAIRKPPGEIFTLEELEDAVKSHQANLLFVTHGESSGGTLQQLEGIGPMCHKYDCLLAVDAVASMGVDPLYTDRWQLDAVCTASQKAIGSPPGLCLLTFSPRAEKRIKAKKTKSPYYFDMTRQGLYFDCFVDDHSRQYHYTFSSNLLAALREALAQVCEEGLSEVWERHKRNSEYLWKKMGDIGLECFVEKVQNRFHGITCIKIPSGIDQLELLKFVKDKYDIEIAYGHGPTLNKAMRIGLLGQNSRPEVVDYLVQALKDGMEQLIKRGTN</sequence>
<dbReference type="Proteomes" id="UP001168821">
    <property type="component" value="Unassembled WGS sequence"/>
</dbReference>
<evidence type="ECO:0000256" key="3">
    <source>
        <dbReference type="ARBA" id="ARBA00022576"/>
    </source>
</evidence>
<dbReference type="InterPro" id="IPR024169">
    <property type="entry name" value="SP_NH2Trfase/AEP_transaminase"/>
</dbReference>
<accession>A0AA38M4S3</accession>
<evidence type="ECO:0000256" key="8">
    <source>
        <dbReference type="PIRSR" id="PIRSR000524-50"/>
    </source>
</evidence>
<evidence type="ECO:0000259" key="9">
    <source>
        <dbReference type="Pfam" id="PF00266"/>
    </source>
</evidence>
<dbReference type="GO" id="GO:0019265">
    <property type="term" value="P:glycine biosynthetic process, by transamination of glyoxylate"/>
    <property type="evidence" value="ECO:0007669"/>
    <property type="project" value="TreeGrafter"/>
</dbReference>
<evidence type="ECO:0000256" key="1">
    <source>
        <dbReference type="ARBA" id="ARBA00001933"/>
    </source>
</evidence>
<evidence type="ECO:0000313" key="11">
    <source>
        <dbReference type="Proteomes" id="UP001168821"/>
    </source>
</evidence>
<protein>
    <recommendedName>
        <fullName evidence="6">Alanine--glyoxylate aminotransferase</fullName>
        <ecNumber evidence="6">2.6.1.44</ecNumber>
    </recommendedName>
</protein>
<name>A0AA38M4S3_9CUCU</name>
<keyword evidence="3" id="KW-0032">Aminotransferase</keyword>
<dbReference type="GO" id="GO:0005777">
    <property type="term" value="C:peroxisome"/>
    <property type="evidence" value="ECO:0007669"/>
    <property type="project" value="TreeGrafter"/>
</dbReference>
<dbReference type="GO" id="GO:0004760">
    <property type="term" value="F:L-serine-pyruvate transaminase activity"/>
    <property type="evidence" value="ECO:0007669"/>
    <property type="project" value="TreeGrafter"/>
</dbReference>
<comment type="caution">
    <text evidence="10">The sequence shown here is derived from an EMBL/GenBank/DDBJ whole genome shotgun (WGS) entry which is preliminary data.</text>
</comment>
<evidence type="ECO:0000256" key="2">
    <source>
        <dbReference type="ARBA" id="ARBA00009236"/>
    </source>
</evidence>
<evidence type="ECO:0000256" key="7">
    <source>
        <dbReference type="PIRSR" id="PIRSR000524-1"/>
    </source>
</evidence>
<dbReference type="InterPro" id="IPR000192">
    <property type="entry name" value="Aminotrans_V_dom"/>
</dbReference>
<evidence type="ECO:0000256" key="4">
    <source>
        <dbReference type="ARBA" id="ARBA00022679"/>
    </source>
</evidence>
<keyword evidence="11" id="KW-1185">Reference proteome</keyword>
<dbReference type="PANTHER" id="PTHR21152">
    <property type="entry name" value="AMINOTRANSFERASE CLASS V"/>
    <property type="match status" value="1"/>
</dbReference>
<reference evidence="10" key="1">
    <citation type="journal article" date="2023" name="G3 (Bethesda)">
        <title>Whole genome assemblies of Zophobas morio and Tenebrio molitor.</title>
        <authorList>
            <person name="Kaur S."/>
            <person name="Stinson S.A."/>
            <person name="diCenzo G.C."/>
        </authorList>
    </citation>
    <scope>NUCLEOTIDE SEQUENCE</scope>
    <source>
        <strain evidence="10">QUZm001</strain>
    </source>
</reference>
<comment type="cofactor">
    <cofactor evidence="1 6 8">
        <name>pyridoxal 5'-phosphate</name>
        <dbReference type="ChEBI" id="CHEBI:597326"/>
    </cofactor>
</comment>
<feature type="domain" description="Aminotransferase class V" evidence="9">
    <location>
        <begin position="50"/>
        <end position="375"/>
    </location>
</feature>
<feature type="binding site" evidence="7">
    <location>
        <position position="363"/>
    </location>
    <ligand>
        <name>substrate</name>
    </ligand>
</feature>
<evidence type="ECO:0000313" key="10">
    <source>
        <dbReference type="EMBL" id="KAJ3642849.1"/>
    </source>
</evidence>
<keyword evidence="5 6" id="KW-0663">Pyridoxal phosphate</keyword>
<comment type="catalytic activity">
    <reaction evidence="6">
        <text>glyoxylate + L-alanine = glycine + pyruvate</text>
        <dbReference type="Rhea" id="RHEA:24248"/>
        <dbReference type="ChEBI" id="CHEBI:15361"/>
        <dbReference type="ChEBI" id="CHEBI:36655"/>
        <dbReference type="ChEBI" id="CHEBI:57305"/>
        <dbReference type="ChEBI" id="CHEBI:57972"/>
        <dbReference type="EC" id="2.6.1.44"/>
    </reaction>
</comment>
<proteinExistence type="inferred from homology"/>
<dbReference type="InterPro" id="IPR015421">
    <property type="entry name" value="PyrdxlP-dep_Trfase_major"/>
</dbReference>